<evidence type="ECO:0000313" key="3">
    <source>
        <dbReference type="Proteomes" id="UP000034805"/>
    </source>
</evidence>
<dbReference type="AlphaFoldDB" id="A0A0P7VFN6"/>
<dbReference type="Proteomes" id="UP000034805">
    <property type="component" value="Unassembled WGS sequence"/>
</dbReference>
<organism evidence="2 3">
    <name type="scientific">Scleropages formosus</name>
    <name type="common">Asian bonytongue</name>
    <name type="synonym">Osteoglossum formosum</name>
    <dbReference type="NCBI Taxonomy" id="113540"/>
    <lineage>
        <taxon>Eukaryota</taxon>
        <taxon>Metazoa</taxon>
        <taxon>Chordata</taxon>
        <taxon>Craniata</taxon>
        <taxon>Vertebrata</taxon>
        <taxon>Euteleostomi</taxon>
        <taxon>Actinopterygii</taxon>
        <taxon>Neopterygii</taxon>
        <taxon>Teleostei</taxon>
        <taxon>Osteoglossocephala</taxon>
        <taxon>Osteoglossomorpha</taxon>
        <taxon>Osteoglossiformes</taxon>
        <taxon>Osteoglossidae</taxon>
        <taxon>Scleropages</taxon>
    </lineage>
</organism>
<protein>
    <submittedName>
        <fullName evidence="2">Uncharacterized protein</fullName>
    </submittedName>
</protein>
<comment type="caution">
    <text evidence="2">The sequence shown here is derived from an EMBL/GenBank/DDBJ whole genome shotgun (WGS) entry which is preliminary data.</text>
</comment>
<accession>A0A0P7VFN6</accession>
<proteinExistence type="predicted"/>
<feature type="compositionally biased region" description="Basic and acidic residues" evidence="1">
    <location>
        <begin position="43"/>
        <end position="56"/>
    </location>
</feature>
<feature type="region of interest" description="Disordered" evidence="1">
    <location>
        <begin position="90"/>
        <end position="176"/>
    </location>
</feature>
<reference evidence="2 3" key="1">
    <citation type="submission" date="2015-08" db="EMBL/GenBank/DDBJ databases">
        <title>The genome of the Asian arowana (Scleropages formosus).</title>
        <authorList>
            <person name="Tan M.H."/>
            <person name="Gan H.M."/>
            <person name="Croft L.J."/>
            <person name="Austin C.M."/>
        </authorList>
    </citation>
    <scope>NUCLEOTIDE SEQUENCE [LARGE SCALE GENOMIC DNA]</scope>
    <source>
        <strain evidence="2">Aro1</strain>
    </source>
</reference>
<feature type="compositionally biased region" description="Basic and acidic residues" evidence="1">
    <location>
        <begin position="90"/>
        <end position="116"/>
    </location>
</feature>
<feature type="compositionally biased region" description="Low complexity" evidence="1">
    <location>
        <begin position="117"/>
        <end position="159"/>
    </location>
</feature>
<name>A0A0P7VFN6_SCLFO</name>
<sequence>MSSNHCSRSVEMKRARSRSPSVPPPHSRSLDHGTRGGPYGTSRMDRHRLSEDRYSPDRYYNGPNHIPNQWSNHVINGTCEDYRALDRHEYHRSRSADQRPVLEHSSPRSRSTERPDSSLMRSLPSLPSGRSAPPSPALSRAQPRGGAVQTSPTSTPTVTRRGRQLPQVPSKATLEK</sequence>
<feature type="non-terminal residue" evidence="2">
    <location>
        <position position="176"/>
    </location>
</feature>
<evidence type="ECO:0000256" key="1">
    <source>
        <dbReference type="SAM" id="MobiDB-lite"/>
    </source>
</evidence>
<feature type="region of interest" description="Disordered" evidence="1">
    <location>
        <begin position="1"/>
        <end position="74"/>
    </location>
</feature>
<evidence type="ECO:0000313" key="2">
    <source>
        <dbReference type="EMBL" id="KPP72212.1"/>
    </source>
</evidence>
<dbReference type="EMBL" id="JARO02002643">
    <property type="protein sequence ID" value="KPP72212.1"/>
    <property type="molecule type" value="Genomic_DNA"/>
</dbReference>
<gene>
    <name evidence="2" type="ORF">Z043_108812</name>
</gene>